<gene>
    <name evidence="7" type="ORF">SAMN05216551_101436</name>
</gene>
<comment type="similarity">
    <text evidence="1">Belongs to the LysR transcriptional regulatory family.</text>
</comment>
<keyword evidence="8" id="KW-1185">Reference proteome</keyword>
<dbReference type="RefSeq" id="WP_091904076.1">
    <property type="nucleotide sequence ID" value="NZ_FNLO01000001.1"/>
</dbReference>
<dbReference type="STRING" id="1770053.SAMN05216551_101436"/>
<name>A0A1H2PKM9_9BURK</name>
<evidence type="ECO:0000313" key="8">
    <source>
        <dbReference type="Proteomes" id="UP000243719"/>
    </source>
</evidence>
<evidence type="ECO:0000256" key="1">
    <source>
        <dbReference type="ARBA" id="ARBA00009437"/>
    </source>
</evidence>
<evidence type="ECO:0000259" key="6">
    <source>
        <dbReference type="PROSITE" id="PS50931"/>
    </source>
</evidence>
<dbReference type="Pfam" id="PF00126">
    <property type="entry name" value="HTH_1"/>
    <property type="match status" value="1"/>
</dbReference>
<keyword evidence="2" id="KW-0805">Transcription regulation</keyword>
<accession>A0A1H2PKM9</accession>
<dbReference type="InterPro" id="IPR036390">
    <property type="entry name" value="WH_DNA-bd_sf"/>
</dbReference>
<dbReference type="PANTHER" id="PTHR30419:SF2">
    <property type="entry name" value="LYSR FAMILY TRANSCRIPTIONAL REGULATOR"/>
    <property type="match status" value="1"/>
</dbReference>
<dbReference type="EMBL" id="FNLO01000001">
    <property type="protein sequence ID" value="SDV46561.1"/>
    <property type="molecule type" value="Genomic_DNA"/>
</dbReference>
<keyword evidence="3 7" id="KW-0238">DNA-binding</keyword>
<reference evidence="8" key="1">
    <citation type="submission" date="2016-09" db="EMBL/GenBank/DDBJ databases">
        <authorList>
            <person name="Varghese N."/>
            <person name="Submissions S."/>
        </authorList>
    </citation>
    <scope>NUCLEOTIDE SEQUENCE [LARGE SCALE GENOMIC DNA]</scope>
    <source>
        <strain evidence="8">JS23</strain>
    </source>
</reference>
<dbReference type="SUPFAM" id="SSF46785">
    <property type="entry name" value="Winged helix' DNA-binding domain"/>
    <property type="match status" value="1"/>
</dbReference>
<feature type="region of interest" description="Disordered" evidence="5">
    <location>
        <begin position="1"/>
        <end position="36"/>
    </location>
</feature>
<dbReference type="GO" id="GO:0003677">
    <property type="term" value="F:DNA binding"/>
    <property type="evidence" value="ECO:0007669"/>
    <property type="project" value="UniProtKB-KW"/>
</dbReference>
<feature type="domain" description="HTH lysR-type" evidence="6">
    <location>
        <begin position="43"/>
        <end position="100"/>
    </location>
</feature>
<dbReference type="InterPro" id="IPR050950">
    <property type="entry name" value="HTH-type_LysR_regulators"/>
</dbReference>
<evidence type="ECO:0000256" key="2">
    <source>
        <dbReference type="ARBA" id="ARBA00023015"/>
    </source>
</evidence>
<dbReference type="InterPro" id="IPR005119">
    <property type="entry name" value="LysR_subst-bd"/>
</dbReference>
<sequence length="341" mass="35926">MPPHPSDPKPDPANAPASAPAPARSEPSAGGKQSPALRAGVRFDLTTMRLFAATAELGNITHASGRLHLVPAAASRRIRELEEQLGLPLFVRLPHGMALTDAGRAMLAHARSLLHAVERMQDDAAAFLHGERGIVRVAACTSAVLQFLPSDIAACAALHPDIRIDLQEMNSERVIQAVRRGVADLGVYEPSVGSVRLPTHAYRADRLCAVALRSHPLAARAAAGVTIEMLLDHDLIGLTEGASVSITLARLAEAAGRALRMRIRVGSFDSMAAMIAGGFGIGLMPEAVARQIAAAEQFVHLPIDGEWAARRFVLCHQPRDSLALAAEPVIASLIGAPLAPG</sequence>
<evidence type="ECO:0000313" key="7">
    <source>
        <dbReference type="EMBL" id="SDV46561.1"/>
    </source>
</evidence>
<feature type="compositionally biased region" description="Low complexity" evidence="5">
    <location>
        <begin position="12"/>
        <end position="29"/>
    </location>
</feature>
<keyword evidence="4" id="KW-0804">Transcription</keyword>
<dbReference type="PANTHER" id="PTHR30419">
    <property type="entry name" value="HTH-TYPE TRANSCRIPTIONAL REGULATOR YBHD"/>
    <property type="match status" value="1"/>
</dbReference>
<dbReference type="InterPro" id="IPR000847">
    <property type="entry name" value="LysR_HTH_N"/>
</dbReference>
<dbReference type="InterPro" id="IPR036388">
    <property type="entry name" value="WH-like_DNA-bd_sf"/>
</dbReference>
<organism evidence="7 8">
    <name type="scientific">Chitinasiproducens palmae</name>
    <dbReference type="NCBI Taxonomy" id="1770053"/>
    <lineage>
        <taxon>Bacteria</taxon>
        <taxon>Pseudomonadati</taxon>
        <taxon>Pseudomonadota</taxon>
        <taxon>Betaproteobacteria</taxon>
        <taxon>Burkholderiales</taxon>
        <taxon>Burkholderiaceae</taxon>
        <taxon>Chitinasiproducens</taxon>
    </lineage>
</organism>
<evidence type="ECO:0000256" key="5">
    <source>
        <dbReference type="SAM" id="MobiDB-lite"/>
    </source>
</evidence>
<evidence type="ECO:0000256" key="3">
    <source>
        <dbReference type="ARBA" id="ARBA00023125"/>
    </source>
</evidence>
<evidence type="ECO:0000256" key="4">
    <source>
        <dbReference type="ARBA" id="ARBA00023163"/>
    </source>
</evidence>
<dbReference type="SUPFAM" id="SSF53850">
    <property type="entry name" value="Periplasmic binding protein-like II"/>
    <property type="match status" value="1"/>
</dbReference>
<dbReference type="AlphaFoldDB" id="A0A1H2PKM9"/>
<proteinExistence type="inferred from homology"/>
<dbReference type="GO" id="GO:0003700">
    <property type="term" value="F:DNA-binding transcription factor activity"/>
    <property type="evidence" value="ECO:0007669"/>
    <property type="project" value="InterPro"/>
</dbReference>
<protein>
    <submittedName>
        <fullName evidence="7">DNA-binding transcriptional regulator, LysR family</fullName>
    </submittedName>
</protein>
<feature type="compositionally biased region" description="Basic and acidic residues" evidence="5">
    <location>
        <begin position="1"/>
        <end position="10"/>
    </location>
</feature>
<dbReference type="Pfam" id="PF03466">
    <property type="entry name" value="LysR_substrate"/>
    <property type="match status" value="1"/>
</dbReference>
<dbReference type="GO" id="GO:0005829">
    <property type="term" value="C:cytosol"/>
    <property type="evidence" value="ECO:0007669"/>
    <property type="project" value="TreeGrafter"/>
</dbReference>
<dbReference type="Gene3D" id="3.40.190.290">
    <property type="match status" value="1"/>
</dbReference>
<dbReference type="Proteomes" id="UP000243719">
    <property type="component" value="Unassembled WGS sequence"/>
</dbReference>
<dbReference type="OrthoDB" id="9785974at2"/>
<dbReference type="Gene3D" id="1.10.10.10">
    <property type="entry name" value="Winged helix-like DNA-binding domain superfamily/Winged helix DNA-binding domain"/>
    <property type="match status" value="1"/>
</dbReference>
<dbReference type="PROSITE" id="PS50931">
    <property type="entry name" value="HTH_LYSR"/>
    <property type="match status" value="1"/>
</dbReference>